<evidence type="ECO:0000256" key="1">
    <source>
        <dbReference type="ARBA" id="ARBA00001561"/>
    </source>
</evidence>
<evidence type="ECO:0000256" key="8">
    <source>
        <dbReference type="ARBA" id="ARBA00023316"/>
    </source>
</evidence>
<evidence type="ECO:0000313" key="13">
    <source>
        <dbReference type="Proteomes" id="UP000509597"/>
    </source>
</evidence>
<dbReference type="RefSeq" id="WP_179356987.1">
    <property type="nucleotide sequence ID" value="NZ_CP058627.1"/>
</dbReference>
<evidence type="ECO:0000313" key="12">
    <source>
        <dbReference type="EMBL" id="QLG86901.1"/>
    </source>
</evidence>
<dbReference type="SUPFAM" id="SSF53187">
    <property type="entry name" value="Zn-dependent exopeptidases"/>
    <property type="match status" value="1"/>
</dbReference>
<evidence type="ECO:0000256" key="2">
    <source>
        <dbReference type="ARBA" id="ARBA00004418"/>
    </source>
</evidence>
<keyword evidence="5" id="KW-0732">Signal</keyword>
<comment type="catalytic activity">
    <reaction evidence="1">
        <text>Hydrolyzes the link between N-acetylmuramoyl residues and L-amino acid residues in certain cell-wall glycopeptides.</text>
        <dbReference type="EC" id="3.5.1.28"/>
    </reaction>
</comment>
<keyword evidence="13" id="KW-1185">Reference proteome</keyword>
<comment type="similarity">
    <text evidence="3">Belongs to the N-acetylmuramoyl-L-alanine amidase 3 family.</text>
</comment>
<reference evidence="12 13" key="1">
    <citation type="submission" date="2020-07" db="EMBL/GenBank/DDBJ databases">
        <title>Complete genome sequence of Chitinibacter sp. 2T18.</title>
        <authorList>
            <person name="Bae J.-W."/>
            <person name="Choi J.-W."/>
        </authorList>
    </citation>
    <scope>NUCLEOTIDE SEQUENCE [LARGE SCALE GENOMIC DNA]</scope>
    <source>
        <strain evidence="12 13">2T18</strain>
    </source>
</reference>
<feature type="region of interest" description="Disordered" evidence="10">
    <location>
        <begin position="179"/>
        <end position="221"/>
    </location>
</feature>
<dbReference type="Gene3D" id="3.40.630.40">
    <property type="entry name" value="Zn-dependent exopeptidases"/>
    <property type="match status" value="1"/>
</dbReference>
<evidence type="ECO:0000256" key="6">
    <source>
        <dbReference type="ARBA" id="ARBA00022764"/>
    </source>
</evidence>
<dbReference type="GO" id="GO:0008745">
    <property type="term" value="F:N-acetylmuramoyl-L-alanine amidase activity"/>
    <property type="evidence" value="ECO:0007669"/>
    <property type="project" value="UniProtKB-EC"/>
</dbReference>
<dbReference type="SMART" id="SM00646">
    <property type="entry name" value="Ami_3"/>
    <property type="match status" value="1"/>
</dbReference>
<dbReference type="GO" id="GO:0030288">
    <property type="term" value="C:outer membrane-bounded periplasmic space"/>
    <property type="evidence" value="ECO:0007669"/>
    <property type="project" value="TreeGrafter"/>
</dbReference>
<organism evidence="12 13">
    <name type="scientific">Chitinibacter bivalviorum</name>
    <dbReference type="NCBI Taxonomy" id="2739434"/>
    <lineage>
        <taxon>Bacteria</taxon>
        <taxon>Pseudomonadati</taxon>
        <taxon>Pseudomonadota</taxon>
        <taxon>Betaproteobacteria</taxon>
        <taxon>Neisseriales</taxon>
        <taxon>Chitinibacteraceae</taxon>
        <taxon>Chitinibacter</taxon>
    </lineage>
</organism>
<dbReference type="EC" id="3.5.1.28" evidence="4"/>
<evidence type="ECO:0000256" key="3">
    <source>
        <dbReference type="ARBA" id="ARBA00010860"/>
    </source>
</evidence>
<feature type="domain" description="MurNAc-LAA" evidence="11">
    <location>
        <begin position="292"/>
        <end position="446"/>
    </location>
</feature>
<dbReference type="CDD" id="cd02696">
    <property type="entry name" value="MurNAc-LAA"/>
    <property type="match status" value="1"/>
</dbReference>
<evidence type="ECO:0000256" key="5">
    <source>
        <dbReference type="ARBA" id="ARBA00022729"/>
    </source>
</evidence>
<dbReference type="PANTHER" id="PTHR30404:SF0">
    <property type="entry name" value="N-ACETYLMURAMOYL-L-ALANINE AMIDASE AMIC"/>
    <property type="match status" value="1"/>
</dbReference>
<evidence type="ECO:0000256" key="7">
    <source>
        <dbReference type="ARBA" id="ARBA00022801"/>
    </source>
</evidence>
<proteinExistence type="inferred from homology"/>
<dbReference type="Proteomes" id="UP000509597">
    <property type="component" value="Chromosome"/>
</dbReference>
<dbReference type="Pfam" id="PF01520">
    <property type="entry name" value="Amidase_3"/>
    <property type="match status" value="1"/>
</dbReference>
<feature type="compositionally biased region" description="Basic and acidic residues" evidence="10">
    <location>
        <begin position="201"/>
        <end position="221"/>
    </location>
</feature>
<dbReference type="FunFam" id="3.40.630.40:FF:000001">
    <property type="entry name" value="N-acetylmuramoyl-L-alanine amidase"/>
    <property type="match status" value="1"/>
</dbReference>
<dbReference type="GO" id="GO:0071555">
    <property type="term" value="P:cell wall organization"/>
    <property type="evidence" value="ECO:0007669"/>
    <property type="project" value="UniProtKB-KW"/>
</dbReference>
<keyword evidence="6" id="KW-0574">Periplasm</keyword>
<dbReference type="EMBL" id="CP058627">
    <property type="protein sequence ID" value="QLG86901.1"/>
    <property type="molecule type" value="Genomic_DNA"/>
</dbReference>
<gene>
    <name evidence="12" type="ORF">HQ393_00845</name>
</gene>
<dbReference type="InterPro" id="IPR021731">
    <property type="entry name" value="AMIN_dom"/>
</dbReference>
<evidence type="ECO:0000256" key="9">
    <source>
        <dbReference type="ARBA" id="ARBA00074581"/>
    </source>
</evidence>
<protein>
    <recommendedName>
        <fullName evidence="9">N-acetylmuramoyl-L-alanine amidase AmiC</fullName>
        <ecNumber evidence="4">3.5.1.28</ecNumber>
    </recommendedName>
</protein>
<evidence type="ECO:0000256" key="10">
    <source>
        <dbReference type="SAM" id="MobiDB-lite"/>
    </source>
</evidence>
<dbReference type="Gene3D" id="2.60.40.3500">
    <property type="match status" value="1"/>
</dbReference>
<dbReference type="Pfam" id="PF11741">
    <property type="entry name" value="AMIN"/>
    <property type="match status" value="1"/>
</dbReference>
<dbReference type="KEGG" id="chiz:HQ393_00845"/>
<dbReference type="InterPro" id="IPR050695">
    <property type="entry name" value="N-acetylmuramoyl_amidase_3"/>
</dbReference>
<accession>A0A7H9BG50</accession>
<dbReference type="AlphaFoldDB" id="A0A7H9BG50"/>
<keyword evidence="7" id="KW-0378">Hydrolase</keyword>
<dbReference type="GO" id="GO:0009253">
    <property type="term" value="P:peptidoglycan catabolic process"/>
    <property type="evidence" value="ECO:0007669"/>
    <property type="project" value="InterPro"/>
</dbReference>
<comment type="subcellular location">
    <subcellularLocation>
        <location evidence="2">Periplasm</location>
    </subcellularLocation>
</comment>
<name>A0A7H9BG50_9NEIS</name>
<evidence type="ECO:0000256" key="4">
    <source>
        <dbReference type="ARBA" id="ARBA00011901"/>
    </source>
</evidence>
<keyword evidence="8" id="KW-0961">Cell wall biogenesis/degradation</keyword>
<evidence type="ECO:0000259" key="11">
    <source>
        <dbReference type="SMART" id="SM00646"/>
    </source>
</evidence>
<dbReference type="PANTHER" id="PTHR30404">
    <property type="entry name" value="N-ACETYLMURAMOYL-L-ALANINE AMIDASE"/>
    <property type="match status" value="1"/>
</dbReference>
<dbReference type="InterPro" id="IPR002508">
    <property type="entry name" value="MurNAc-LAA_cat"/>
</dbReference>
<sequence length="466" mass="50625">MSKLLDLLNTSSKLIAQSPLLERRDVLRGVAASLLLSVSTKGLAAASASVVAVRVWPAKAYTRVTIESNAPLTFKQFALKDPERLVVDLEGIELNNEMQSLAGKVGDNDPYIKLLRAARNKPGVVRLVLDLKTEVKPQVFTLEPIAEYKNRLVIDLYPAVQTDELLAFMNDNGQIKGLDNAPVIVPPPPEKTASQASSSKPAEKKASQNESKPKDSETVDRSKLKVDRLITVVLDPGHGGEDPGAVGPGGNHEKTVVLQIAKRLRELLQNEANFRVVMTRDDDFFVPLGTRVKKARAVQADLFVSIHADAFVRPDANGSSVFALSEGGASSTAARWLAQTQNDADLIGGVKIKGGEDLRKTLMDLTTTATINDSLKLGKVMLGELGGINRLHKASVEQASFAVLKAPDIPSILVETAFISNPEEEKKLIDDDYQQKMAQALFKGIKRYFAKNPPLARTRIAQNDSK</sequence>